<dbReference type="PROSITE" id="PS51340">
    <property type="entry name" value="MOSC"/>
    <property type="match status" value="1"/>
</dbReference>
<reference evidence="3" key="1">
    <citation type="submission" date="2016-10" db="EMBL/GenBank/DDBJ databases">
        <authorList>
            <person name="Varghese N."/>
            <person name="Submissions S."/>
        </authorList>
    </citation>
    <scope>NUCLEOTIDE SEQUENCE [LARGE SCALE GENOMIC DNA]</scope>
    <source>
        <strain evidence="3">KPR-1</strain>
    </source>
</reference>
<proteinExistence type="predicted"/>
<dbReference type="InterPro" id="IPR005302">
    <property type="entry name" value="MoCF_Sase_C"/>
</dbReference>
<dbReference type="PANTHER" id="PTHR30212:SF2">
    <property type="entry name" value="PROTEIN YIIM"/>
    <property type="match status" value="1"/>
</dbReference>
<dbReference type="RefSeq" id="WP_092561237.1">
    <property type="nucleotide sequence ID" value="NZ_FNQV01000002.1"/>
</dbReference>
<evidence type="ECO:0000313" key="3">
    <source>
        <dbReference type="Proteomes" id="UP000199288"/>
    </source>
</evidence>
<dbReference type="Proteomes" id="UP000199288">
    <property type="component" value="Unassembled WGS sequence"/>
</dbReference>
<dbReference type="EMBL" id="FNQV01000002">
    <property type="protein sequence ID" value="SDZ81463.1"/>
    <property type="molecule type" value="Genomic_DNA"/>
</dbReference>
<dbReference type="GO" id="GO:0030151">
    <property type="term" value="F:molybdenum ion binding"/>
    <property type="evidence" value="ECO:0007669"/>
    <property type="project" value="InterPro"/>
</dbReference>
<evidence type="ECO:0000259" key="1">
    <source>
        <dbReference type="PROSITE" id="PS51340"/>
    </source>
</evidence>
<protein>
    <submittedName>
        <fullName evidence="2">MOSC domain-containing protein YiiM</fullName>
    </submittedName>
</protein>
<evidence type="ECO:0000313" key="2">
    <source>
        <dbReference type="EMBL" id="SDZ81463.1"/>
    </source>
</evidence>
<dbReference type="InterPro" id="IPR011037">
    <property type="entry name" value="Pyrv_Knase-like_insert_dom_sf"/>
</dbReference>
<gene>
    <name evidence="2" type="ORF">SAMN02910418_00264</name>
</gene>
<feature type="domain" description="MOSC" evidence="1">
    <location>
        <begin position="32"/>
        <end position="169"/>
    </location>
</feature>
<dbReference type="Gene3D" id="2.40.33.20">
    <property type="entry name" value="PK beta-barrel domain-like"/>
    <property type="match status" value="1"/>
</dbReference>
<dbReference type="Pfam" id="PF03473">
    <property type="entry name" value="MOSC"/>
    <property type="match status" value="1"/>
</dbReference>
<dbReference type="GO" id="GO:0003824">
    <property type="term" value="F:catalytic activity"/>
    <property type="evidence" value="ECO:0007669"/>
    <property type="project" value="InterPro"/>
</dbReference>
<dbReference type="GO" id="GO:0030170">
    <property type="term" value="F:pyridoxal phosphate binding"/>
    <property type="evidence" value="ECO:0007669"/>
    <property type="project" value="InterPro"/>
</dbReference>
<dbReference type="OrthoDB" id="9786134at2"/>
<dbReference type="SUPFAM" id="SSF50800">
    <property type="entry name" value="PK beta-barrel domain-like"/>
    <property type="match status" value="1"/>
</dbReference>
<sequence length="220" mass="24104">MTVLGRVEAVCLAHPVLTVVPGPVGLSAIDKRPTAKAVVVDDLGLQGDIQCARKHHGGRDKAIYVMDSAEFAYWERELATDLLYGHFGENLRIASPTGWGIDDAEIGEKWRIGGIEVEVTGPRNPCATFSFHMGIERWNRTFRQRGRPGVYLKVHKPGTITAGDSVELLDRPGHGVSVTQWFSHHDPADARAILALHDAGEMTVAPYTLKYLIAAVMREG</sequence>
<accession>A0A1H3W325</accession>
<keyword evidence="3" id="KW-1185">Reference proteome</keyword>
<dbReference type="AlphaFoldDB" id="A0A1H3W325"/>
<name>A0A1H3W325_9ACTO</name>
<organism evidence="2 3">
    <name type="scientific">Bowdeniella nasicola</name>
    <dbReference type="NCBI Taxonomy" id="208480"/>
    <lineage>
        <taxon>Bacteria</taxon>
        <taxon>Bacillati</taxon>
        <taxon>Actinomycetota</taxon>
        <taxon>Actinomycetes</taxon>
        <taxon>Actinomycetales</taxon>
        <taxon>Actinomycetaceae</taxon>
        <taxon>Bowdeniella</taxon>
    </lineage>
</organism>
<dbReference type="PANTHER" id="PTHR30212">
    <property type="entry name" value="PROTEIN YIIM"/>
    <property type="match status" value="1"/>
</dbReference>
<dbReference type="InterPro" id="IPR052353">
    <property type="entry name" value="Benzoxazolinone_Detox_Enz"/>
</dbReference>